<keyword evidence="8" id="KW-0012">Acyltransferase</keyword>
<comment type="subunit">
    <text evidence="4">Monomer.</text>
</comment>
<evidence type="ECO:0000256" key="2">
    <source>
        <dbReference type="ARBA" id="ARBA00004913"/>
    </source>
</evidence>
<proteinExistence type="inferred from homology"/>
<comment type="similarity">
    <text evidence="3">Belongs to the plant acyltransferase family.</text>
</comment>
<evidence type="ECO:0000256" key="3">
    <source>
        <dbReference type="ARBA" id="ARBA00009861"/>
    </source>
</evidence>
<keyword evidence="5" id="KW-0963">Cytoplasm</keyword>
<comment type="subcellular location">
    <subcellularLocation>
        <location evidence="1">Cytoplasm</location>
    </subcellularLocation>
</comment>
<dbReference type="GeneID" id="113723606"/>
<evidence type="ECO:0000256" key="7">
    <source>
        <dbReference type="ARBA" id="ARBA00022679"/>
    </source>
</evidence>
<dbReference type="Proteomes" id="UP001652660">
    <property type="component" value="Chromosome 5e"/>
</dbReference>
<keyword evidence="6" id="KW-0017">Alkaloid metabolism</keyword>
<dbReference type="PANTHER" id="PTHR31623">
    <property type="entry name" value="F21J9.9"/>
    <property type="match status" value="1"/>
</dbReference>
<evidence type="ECO:0000256" key="5">
    <source>
        <dbReference type="ARBA" id="ARBA00022490"/>
    </source>
</evidence>
<dbReference type="PANTHER" id="PTHR31623:SF88">
    <property type="entry name" value="ACYLSUGAR ACYLTRANSFERASE 3-LIKE"/>
    <property type="match status" value="1"/>
</dbReference>
<evidence type="ECO:0000313" key="9">
    <source>
        <dbReference type="Proteomes" id="UP001652660"/>
    </source>
</evidence>
<name>A0ABM4UAH8_COFAR</name>
<sequence>MLKRSSKVVFDSCHAAAEEHRGKEIVDPFKRLPDAIVSVILDKVFEAKYLCRKKCMKNDRIGLGSEGKRKGGTVSREKAICSQKRGGAARYGNKDRRGDRWVEEERWSCETIERVAIRWERMDASLQFEIISETFIKPSSPTPTSLRYHKLSLLDQGISPYLLIPVAFFYPNIKGTRWLANEISQLLKSSLSKTLAQYYPFAGRLMKNGYMIDCNDMGAQFTEGRINCRVSEIRKQLSSGKMEDLIFARSLFSGPALANHRSLVFVQLSSFNCGGIVLSVSINHRIADASSVSTFMNDWAAIARQTSDIPSPHLHAASLFPPVDGQQFPKPSPPKLDQGKHVKRILAFHASKIGELKAIALNSGVENPTRFEVVSALLYGCFMSAASKANSGSHSRPSIFVNAVNFRQIIVPPLPQNSVGNFFAYFPTSVDNNAEVKLPELVNKLREGKTKLLKECTENINSILSRQEASHSAPLSTAATETHNSDLYGCSSWCRFPFYGVDFGWGTPSLVDVNVPEGLIAESYPSTLHRKRKQLPVCS</sequence>
<evidence type="ECO:0000256" key="4">
    <source>
        <dbReference type="ARBA" id="ARBA00011245"/>
    </source>
</evidence>
<comment type="pathway">
    <text evidence="2">Alkaloid biosynthesis.</text>
</comment>
<accession>A0ABM4UAH8</accession>
<protein>
    <submittedName>
        <fullName evidence="10">Diaboline synthase-like</fullName>
    </submittedName>
</protein>
<organism evidence="9 10">
    <name type="scientific">Coffea arabica</name>
    <name type="common">Arabian coffee</name>
    <dbReference type="NCBI Taxonomy" id="13443"/>
    <lineage>
        <taxon>Eukaryota</taxon>
        <taxon>Viridiplantae</taxon>
        <taxon>Streptophyta</taxon>
        <taxon>Embryophyta</taxon>
        <taxon>Tracheophyta</taxon>
        <taxon>Spermatophyta</taxon>
        <taxon>Magnoliopsida</taxon>
        <taxon>eudicotyledons</taxon>
        <taxon>Gunneridae</taxon>
        <taxon>Pentapetalae</taxon>
        <taxon>asterids</taxon>
        <taxon>lamiids</taxon>
        <taxon>Gentianales</taxon>
        <taxon>Rubiaceae</taxon>
        <taxon>Ixoroideae</taxon>
        <taxon>Gardenieae complex</taxon>
        <taxon>Bertiereae - Coffeeae clade</taxon>
        <taxon>Coffeeae</taxon>
        <taxon>Coffea</taxon>
    </lineage>
</organism>
<evidence type="ECO:0000313" key="10">
    <source>
        <dbReference type="RefSeq" id="XP_071904269.1"/>
    </source>
</evidence>
<gene>
    <name evidence="10" type="primary">LOC113723606</name>
</gene>
<evidence type="ECO:0000256" key="8">
    <source>
        <dbReference type="ARBA" id="ARBA00023315"/>
    </source>
</evidence>
<reference evidence="10" key="1">
    <citation type="submission" date="2025-08" db="UniProtKB">
        <authorList>
            <consortium name="RefSeq"/>
        </authorList>
    </citation>
    <scope>IDENTIFICATION</scope>
    <source>
        <tissue evidence="10">Leaves</tissue>
    </source>
</reference>
<evidence type="ECO:0000256" key="1">
    <source>
        <dbReference type="ARBA" id="ARBA00004496"/>
    </source>
</evidence>
<keyword evidence="9" id="KW-1185">Reference proteome</keyword>
<dbReference type="Pfam" id="PF02458">
    <property type="entry name" value="Transferase"/>
    <property type="match status" value="1"/>
</dbReference>
<dbReference type="InterPro" id="IPR023213">
    <property type="entry name" value="CAT-like_dom_sf"/>
</dbReference>
<dbReference type="RefSeq" id="XP_071904269.1">
    <property type="nucleotide sequence ID" value="XM_072048168.1"/>
</dbReference>
<evidence type="ECO:0000256" key="6">
    <source>
        <dbReference type="ARBA" id="ARBA00022589"/>
    </source>
</evidence>
<keyword evidence="7" id="KW-0808">Transferase</keyword>
<dbReference type="Gene3D" id="3.30.559.10">
    <property type="entry name" value="Chloramphenicol acetyltransferase-like domain"/>
    <property type="match status" value="2"/>
</dbReference>